<dbReference type="SUPFAM" id="SSF55347">
    <property type="entry name" value="Glyceraldehyde-3-phosphate dehydrogenase-like, C-terminal domain"/>
    <property type="match status" value="1"/>
</dbReference>
<gene>
    <name evidence="1" type="ORF">C9940_06230</name>
</gene>
<dbReference type="Gene3D" id="3.30.360.10">
    <property type="entry name" value="Dihydrodipicolinate Reductase, domain 2"/>
    <property type="match status" value="1"/>
</dbReference>
<evidence type="ECO:0000313" key="1">
    <source>
        <dbReference type="EMBL" id="PTB84513.1"/>
    </source>
</evidence>
<organism evidence="1">
    <name type="scientific">Pseudidiomarina aestuarii</name>
    <dbReference type="NCBI Taxonomy" id="624146"/>
    <lineage>
        <taxon>Bacteria</taxon>
        <taxon>Pseudomonadati</taxon>
        <taxon>Pseudomonadota</taxon>
        <taxon>Gammaproteobacteria</taxon>
        <taxon>Alteromonadales</taxon>
        <taxon>Idiomarinaceae</taxon>
        <taxon>Pseudidiomarina</taxon>
    </lineage>
</organism>
<protein>
    <submittedName>
        <fullName evidence="1">Gfo/Idh/MocA family oxidoreductase</fullName>
    </submittedName>
</protein>
<name>A0A2T4CSG6_9GAMM</name>
<comment type="caution">
    <text evidence="1">The sequence shown here is derived from an EMBL/GenBank/DDBJ whole genome shotgun (WGS) entry which is preliminary data.</text>
</comment>
<sequence length="92" mass="10009">YEIIGTLGGVTCHATWQPADEPAKISWWTEAGQHETVEVPAADQFVNEIEHFSNCGLNNSAPLLSLEDARANCKAIVATLQSVKEGKMIKLD</sequence>
<accession>A0A2T4CSG6</accession>
<feature type="non-terminal residue" evidence="1">
    <location>
        <position position="1"/>
    </location>
</feature>
<proteinExistence type="predicted"/>
<reference evidence="1" key="1">
    <citation type="submission" date="2018-03" db="EMBL/GenBank/DDBJ databases">
        <title>Cross-interface Injection: A General Nanoliter Liquid Handling Method Applied to Single Cells Genome Amplification Automated Nanoliter Liquid Handling Applied to Single Cell Multiple Displacement Amplification.</title>
        <authorList>
            <person name="Yun J."/>
            <person name="Xu P."/>
            <person name="Xu J."/>
            <person name="Dai X."/>
            <person name="Wang Y."/>
            <person name="Zheng X."/>
            <person name="Cao C."/>
            <person name="Yi Q."/>
            <person name="Zhu Y."/>
            <person name="Wang L."/>
            <person name="Dong Z."/>
            <person name="Huang Y."/>
            <person name="Huang L."/>
            <person name="Du W."/>
        </authorList>
    </citation>
    <scope>NUCLEOTIDE SEQUENCE [LARGE SCALE GENOMIC DNA]</scope>
    <source>
        <strain evidence="1">Z-D3-2</strain>
    </source>
</reference>
<dbReference type="EMBL" id="PYVN01000216">
    <property type="protein sequence ID" value="PTB84513.1"/>
    <property type="molecule type" value="Genomic_DNA"/>
</dbReference>
<dbReference type="AlphaFoldDB" id="A0A2T4CSG6"/>